<dbReference type="InterPro" id="IPR038441">
    <property type="entry name" value="THAP_Znf_sf"/>
</dbReference>
<keyword evidence="6" id="KW-0472">Membrane</keyword>
<dbReference type="AlphaFoldDB" id="A0AAV1KR28"/>
<evidence type="ECO:0000313" key="8">
    <source>
        <dbReference type="EMBL" id="CAK1585478.1"/>
    </source>
</evidence>
<dbReference type="EMBL" id="CAVLGL010000079">
    <property type="protein sequence ID" value="CAK1585478.1"/>
    <property type="molecule type" value="Genomic_DNA"/>
</dbReference>
<keyword evidence="2 5" id="KW-0863">Zinc-finger</keyword>
<dbReference type="SUPFAM" id="SSF57716">
    <property type="entry name" value="Glucocorticoid receptor-like (DNA-binding domain)"/>
    <property type="match status" value="1"/>
</dbReference>
<evidence type="ECO:0000256" key="3">
    <source>
        <dbReference type="ARBA" id="ARBA00022833"/>
    </source>
</evidence>
<dbReference type="GO" id="GO:0008270">
    <property type="term" value="F:zinc ion binding"/>
    <property type="evidence" value="ECO:0007669"/>
    <property type="project" value="UniProtKB-KW"/>
</dbReference>
<dbReference type="GO" id="GO:0003677">
    <property type="term" value="F:DNA binding"/>
    <property type="evidence" value="ECO:0007669"/>
    <property type="project" value="UniProtKB-UniRule"/>
</dbReference>
<dbReference type="Proteomes" id="UP001314205">
    <property type="component" value="Unassembled WGS sequence"/>
</dbReference>
<keyword evidence="6" id="KW-0812">Transmembrane</keyword>
<evidence type="ECO:0000259" key="7">
    <source>
        <dbReference type="PROSITE" id="PS50950"/>
    </source>
</evidence>
<evidence type="ECO:0000256" key="6">
    <source>
        <dbReference type="SAM" id="Phobius"/>
    </source>
</evidence>
<gene>
    <name evidence="8" type="ORF">PARMNEM_LOCUS6557</name>
</gene>
<keyword evidence="4 5" id="KW-0238">DNA-binding</keyword>
<dbReference type="InterPro" id="IPR006612">
    <property type="entry name" value="THAP_Znf"/>
</dbReference>
<name>A0AAV1KR28_9NEOP</name>
<dbReference type="PROSITE" id="PS50950">
    <property type="entry name" value="ZF_THAP"/>
    <property type="match status" value="1"/>
</dbReference>
<accession>A0AAV1KR28</accession>
<proteinExistence type="predicted"/>
<dbReference type="SMART" id="SM00980">
    <property type="entry name" value="THAP"/>
    <property type="match status" value="1"/>
</dbReference>
<feature type="domain" description="THAP-type" evidence="7">
    <location>
        <begin position="1"/>
        <end position="88"/>
    </location>
</feature>
<evidence type="ECO:0000256" key="2">
    <source>
        <dbReference type="ARBA" id="ARBA00022771"/>
    </source>
</evidence>
<dbReference type="Pfam" id="PF05485">
    <property type="entry name" value="THAP"/>
    <property type="match status" value="1"/>
</dbReference>
<protein>
    <recommendedName>
        <fullName evidence="7">THAP-type domain-containing protein</fullName>
    </recommendedName>
</protein>
<comment type="caution">
    <text evidence="8">The sequence shown here is derived from an EMBL/GenBank/DDBJ whole genome shotgun (WGS) entry which is preliminary data.</text>
</comment>
<dbReference type="PANTHER" id="PTHR46927">
    <property type="entry name" value="AGAP005574-PA"/>
    <property type="match status" value="1"/>
</dbReference>
<keyword evidence="6" id="KW-1133">Transmembrane helix</keyword>
<sequence length="116" mass="13579">MPNCVVKGCKNQSLKNKNQDGITFHTFPIRNKDIREKWIEVIRVSRNEPSWNPTVRSVVCSTRFEDDDFYNTNKGLRRVVRNEYPKVISNVSIILYLVINLKISFIIDIFPCSTDK</sequence>
<evidence type="ECO:0000256" key="1">
    <source>
        <dbReference type="ARBA" id="ARBA00022723"/>
    </source>
</evidence>
<organism evidence="8 9">
    <name type="scientific">Parnassius mnemosyne</name>
    <name type="common">clouded apollo</name>
    <dbReference type="NCBI Taxonomy" id="213953"/>
    <lineage>
        <taxon>Eukaryota</taxon>
        <taxon>Metazoa</taxon>
        <taxon>Ecdysozoa</taxon>
        <taxon>Arthropoda</taxon>
        <taxon>Hexapoda</taxon>
        <taxon>Insecta</taxon>
        <taxon>Pterygota</taxon>
        <taxon>Neoptera</taxon>
        <taxon>Endopterygota</taxon>
        <taxon>Lepidoptera</taxon>
        <taxon>Glossata</taxon>
        <taxon>Ditrysia</taxon>
        <taxon>Papilionoidea</taxon>
        <taxon>Papilionidae</taxon>
        <taxon>Parnassiinae</taxon>
        <taxon>Parnassini</taxon>
        <taxon>Parnassius</taxon>
        <taxon>Driopa</taxon>
    </lineage>
</organism>
<dbReference type="InterPro" id="IPR052224">
    <property type="entry name" value="THAP_domain_protein"/>
</dbReference>
<evidence type="ECO:0000256" key="5">
    <source>
        <dbReference type="PROSITE-ProRule" id="PRU00309"/>
    </source>
</evidence>
<keyword evidence="3" id="KW-0862">Zinc</keyword>
<dbReference type="PANTHER" id="PTHR46927:SF3">
    <property type="entry name" value="THAP-TYPE DOMAIN-CONTAINING PROTEIN"/>
    <property type="match status" value="1"/>
</dbReference>
<evidence type="ECO:0000313" key="9">
    <source>
        <dbReference type="Proteomes" id="UP001314205"/>
    </source>
</evidence>
<feature type="transmembrane region" description="Helical" evidence="6">
    <location>
        <begin position="87"/>
        <end position="107"/>
    </location>
</feature>
<keyword evidence="1" id="KW-0479">Metal-binding</keyword>
<keyword evidence="9" id="KW-1185">Reference proteome</keyword>
<evidence type="ECO:0000256" key="4">
    <source>
        <dbReference type="ARBA" id="ARBA00023125"/>
    </source>
</evidence>
<reference evidence="8 9" key="1">
    <citation type="submission" date="2023-11" db="EMBL/GenBank/DDBJ databases">
        <authorList>
            <person name="Hedman E."/>
            <person name="Englund M."/>
            <person name="Stromberg M."/>
            <person name="Nyberg Akerstrom W."/>
            <person name="Nylinder S."/>
            <person name="Jareborg N."/>
            <person name="Kallberg Y."/>
            <person name="Kronander E."/>
        </authorList>
    </citation>
    <scope>NUCLEOTIDE SEQUENCE [LARGE SCALE GENOMIC DNA]</scope>
</reference>
<dbReference type="Gene3D" id="6.20.210.20">
    <property type="entry name" value="THAP domain"/>
    <property type="match status" value="1"/>
</dbReference>